<dbReference type="Pfam" id="PF00041">
    <property type="entry name" value="fn3"/>
    <property type="match status" value="3"/>
</dbReference>
<dbReference type="Gene3D" id="2.60.40.10">
    <property type="entry name" value="Immunoglobulins"/>
    <property type="match status" value="5"/>
</dbReference>
<dbReference type="InterPro" id="IPR003595">
    <property type="entry name" value="Tyr_Pase_cat"/>
</dbReference>
<dbReference type="EMBL" id="OB792830">
    <property type="protein sequence ID" value="CAD7424726.1"/>
    <property type="molecule type" value="Genomic_DNA"/>
</dbReference>
<dbReference type="SUPFAM" id="SSF48726">
    <property type="entry name" value="Immunoglobulin"/>
    <property type="match status" value="2"/>
</dbReference>
<evidence type="ECO:0000313" key="18">
    <source>
        <dbReference type="EMBL" id="CAD7424726.1"/>
    </source>
</evidence>
<evidence type="ECO:0000259" key="14">
    <source>
        <dbReference type="PROSITE" id="PS50055"/>
    </source>
</evidence>
<evidence type="ECO:0000256" key="9">
    <source>
        <dbReference type="ARBA" id="ARBA00023157"/>
    </source>
</evidence>
<dbReference type="GO" id="GO:0016020">
    <property type="term" value="C:membrane"/>
    <property type="evidence" value="ECO:0007669"/>
    <property type="project" value="UniProtKB-SubCell"/>
</dbReference>
<keyword evidence="6" id="KW-0904">Protein phosphatase</keyword>
<feature type="domain" description="Fibronectin type-III" evidence="17">
    <location>
        <begin position="234"/>
        <end position="329"/>
    </location>
</feature>
<dbReference type="SMART" id="SM00194">
    <property type="entry name" value="PTPc"/>
    <property type="match status" value="2"/>
</dbReference>
<dbReference type="InterPro" id="IPR007110">
    <property type="entry name" value="Ig-like_dom"/>
</dbReference>
<dbReference type="PANTHER" id="PTHR46957">
    <property type="entry name" value="CYTOKINE RECEPTOR"/>
    <property type="match status" value="1"/>
</dbReference>
<dbReference type="CDD" id="cd00047">
    <property type="entry name" value="PTPc"/>
    <property type="match status" value="1"/>
</dbReference>
<reference evidence="18" key="1">
    <citation type="submission" date="2020-11" db="EMBL/GenBank/DDBJ databases">
        <authorList>
            <person name="Tran Van P."/>
        </authorList>
    </citation>
    <scope>NUCLEOTIDE SEQUENCE</scope>
</reference>
<evidence type="ECO:0000259" key="15">
    <source>
        <dbReference type="PROSITE" id="PS50056"/>
    </source>
</evidence>
<gene>
    <name evidence="18" type="ORF">TMSB3V08_LOCUS1657</name>
</gene>
<dbReference type="InterPro" id="IPR016130">
    <property type="entry name" value="Tyr_Pase_AS"/>
</dbReference>
<dbReference type="FunFam" id="3.90.190.10:FF:000092">
    <property type="entry name" value="Tyrosine-protein phosphatase 69D"/>
    <property type="match status" value="1"/>
</dbReference>
<dbReference type="InterPro" id="IPR003598">
    <property type="entry name" value="Ig_sub2"/>
</dbReference>
<dbReference type="InterPro" id="IPR013783">
    <property type="entry name" value="Ig-like_fold"/>
</dbReference>
<feature type="domain" description="Tyrosine specific protein phosphatases" evidence="15">
    <location>
        <begin position="1361"/>
        <end position="1437"/>
    </location>
</feature>
<dbReference type="InterPro" id="IPR050713">
    <property type="entry name" value="RTP_Phos/Ushers"/>
</dbReference>
<feature type="domain" description="Fibronectin type-III" evidence="17">
    <location>
        <begin position="430"/>
        <end position="539"/>
    </location>
</feature>
<dbReference type="EC" id="3.1.3.48" evidence="2"/>
<dbReference type="InterPro" id="IPR036179">
    <property type="entry name" value="Ig-like_dom_sf"/>
</dbReference>
<keyword evidence="3 13" id="KW-0812">Transmembrane</keyword>
<dbReference type="SUPFAM" id="SSF49265">
    <property type="entry name" value="Fibronectin type III"/>
    <property type="match status" value="2"/>
</dbReference>
<feature type="domain" description="Tyrosine specific protein phosphatases" evidence="15">
    <location>
        <begin position="1075"/>
        <end position="1146"/>
    </location>
</feature>
<feature type="domain" description="Tyrosine-protein phosphatase" evidence="14">
    <location>
        <begin position="1187"/>
        <end position="1446"/>
    </location>
</feature>
<dbReference type="GO" id="GO:0005001">
    <property type="term" value="F:transmembrane receptor protein tyrosine phosphatase activity"/>
    <property type="evidence" value="ECO:0007669"/>
    <property type="project" value="UniProtKB-ARBA"/>
</dbReference>
<dbReference type="GO" id="GO:0048666">
    <property type="term" value="P:neuron development"/>
    <property type="evidence" value="ECO:0007669"/>
    <property type="project" value="UniProtKB-ARBA"/>
</dbReference>
<dbReference type="Pfam" id="PF00102">
    <property type="entry name" value="Y_phosphatase"/>
    <property type="match status" value="2"/>
</dbReference>
<keyword evidence="9" id="KW-1015">Disulfide bond</keyword>
<name>A0A7R9HJJ3_9NEOP</name>
<evidence type="ECO:0000256" key="1">
    <source>
        <dbReference type="ARBA" id="ARBA00004167"/>
    </source>
</evidence>
<keyword evidence="10" id="KW-0325">Glycoprotein</keyword>
<comment type="catalytic activity">
    <reaction evidence="12">
        <text>O-phospho-L-tyrosyl-[protein] + H2O = L-tyrosyl-[protein] + phosphate</text>
        <dbReference type="Rhea" id="RHEA:10684"/>
        <dbReference type="Rhea" id="RHEA-COMP:10136"/>
        <dbReference type="Rhea" id="RHEA-COMP:20101"/>
        <dbReference type="ChEBI" id="CHEBI:15377"/>
        <dbReference type="ChEBI" id="CHEBI:43474"/>
        <dbReference type="ChEBI" id="CHEBI:46858"/>
        <dbReference type="ChEBI" id="CHEBI:61978"/>
        <dbReference type="EC" id="3.1.3.48"/>
    </reaction>
</comment>
<dbReference type="PROSITE" id="PS00383">
    <property type="entry name" value="TYR_PHOSPHATASE_1"/>
    <property type="match status" value="2"/>
</dbReference>
<dbReference type="FunFam" id="3.90.190.10:FF:000102">
    <property type="entry name" value="Receptor-type tyrosine-protein phosphatase"/>
    <property type="match status" value="1"/>
</dbReference>
<dbReference type="CDD" id="cd00096">
    <property type="entry name" value="Ig"/>
    <property type="match status" value="2"/>
</dbReference>
<dbReference type="SMART" id="SM00408">
    <property type="entry name" value="IGc2"/>
    <property type="match status" value="2"/>
</dbReference>
<keyword evidence="8 13" id="KW-0472">Membrane</keyword>
<feature type="transmembrane region" description="Helical" evidence="13">
    <location>
        <begin position="806"/>
        <end position="828"/>
    </location>
</feature>
<evidence type="ECO:0000256" key="13">
    <source>
        <dbReference type="SAM" id="Phobius"/>
    </source>
</evidence>
<feature type="domain" description="Ig-like" evidence="16">
    <location>
        <begin position="138"/>
        <end position="228"/>
    </location>
</feature>
<dbReference type="Gene3D" id="3.90.190.10">
    <property type="entry name" value="Protein tyrosine phosphatase superfamily"/>
    <property type="match status" value="2"/>
</dbReference>
<evidence type="ECO:0000259" key="17">
    <source>
        <dbReference type="PROSITE" id="PS50853"/>
    </source>
</evidence>
<dbReference type="InterPro" id="IPR003599">
    <property type="entry name" value="Ig_sub"/>
</dbReference>
<dbReference type="PANTHER" id="PTHR46957:SF3">
    <property type="entry name" value="CYTOKINE RECEPTOR"/>
    <property type="match status" value="1"/>
</dbReference>
<feature type="domain" description="Tyrosine-protein phosphatase" evidence="14">
    <location>
        <begin position="893"/>
        <end position="1155"/>
    </location>
</feature>
<keyword evidence="4" id="KW-0732">Signal</keyword>
<evidence type="ECO:0000256" key="11">
    <source>
        <dbReference type="ARBA" id="ARBA00023319"/>
    </source>
</evidence>
<dbReference type="PROSITE" id="PS50055">
    <property type="entry name" value="TYR_PHOSPHATASE_PTP"/>
    <property type="match status" value="2"/>
</dbReference>
<evidence type="ECO:0000256" key="3">
    <source>
        <dbReference type="ARBA" id="ARBA00022692"/>
    </source>
</evidence>
<dbReference type="PROSITE" id="PS50056">
    <property type="entry name" value="TYR_PHOSPHATASE_2"/>
    <property type="match status" value="2"/>
</dbReference>
<dbReference type="InterPro" id="IPR029021">
    <property type="entry name" value="Prot-tyrosine_phosphatase-like"/>
</dbReference>
<feature type="domain" description="Ig-like" evidence="16">
    <location>
        <begin position="32"/>
        <end position="128"/>
    </location>
</feature>
<evidence type="ECO:0000256" key="7">
    <source>
        <dbReference type="ARBA" id="ARBA00022989"/>
    </source>
</evidence>
<evidence type="ECO:0000256" key="10">
    <source>
        <dbReference type="ARBA" id="ARBA00023180"/>
    </source>
</evidence>
<dbReference type="Pfam" id="PF00047">
    <property type="entry name" value="ig"/>
    <property type="match status" value="1"/>
</dbReference>
<dbReference type="SMART" id="SM00060">
    <property type="entry name" value="FN3"/>
    <property type="match status" value="3"/>
</dbReference>
<dbReference type="PROSITE" id="PS50853">
    <property type="entry name" value="FN3"/>
    <property type="match status" value="3"/>
</dbReference>
<dbReference type="SUPFAM" id="SSF52799">
    <property type="entry name" value="(Phosphotyrosine protein) phosphatases II"/>
    <property type="match status" value="2"/>
</dbReference>
<sequence length="1457" mass="165489">MNDRKGAMTSRKSYDICILFQVLYVYLLTTKPLQAAEKEKVEVLQVLVPTSANLCDNVTLSCRVHPVGSSIWWTLSGENVTENDRLVLELSNEDYVAKLMLHINCVSLEEAGNYTCHASLEDQEAEVAQGAMLDVKVPVEAVEMSHEWVNAGHPAKLLCKFKGYPIDDIEWEKIGDVLTTEKLESTKKINTIFIESEITFNSTSRKDNGTYRCTAVGPQGKSSSTSVLYVRSEPQVNIDFVKAVGAHTIFLNWTLNDGNEPILQYFIQHMKNGTSQWTHYPEHIGGENSNYMIKNLDANTAYQLGLSARNKVGTGSVNILTHWVKTLDKDPSFVPEISVKGVTPNSITIGWLQPPDNVKEHVHYYQLMLKNNHTLKEAIHNAQNLNLFLFVELQPATTYNFKVSACNEYTKCGNWSKEVNGTTMDGESGPPENVSVVCRFDNISRTSFVFVTWLPPLHPYGKIVHYNVILEGKATFKNSKGVMETAQYDPKIKFVDEKSNSARFDMIPPNTNYTVRVSGVTRSKSRGTEAVMDCQMPPTVPDKDKLSQFIWVKVEEHGRWLLKLFLPRITERNGPICCYRVFIVKLEPSQTVADLPLPEDFPISSYEEVHHSRRGGAYVAEMFESESLTPEVFLGDGQSFNINTTMCHLCVGLRLRPPKTTVAPTHSNNTILPTILLTTQSVENDTLSSADYMFTHLSIPVNASLAIPSLAPSRVRREGHPPPPAVSLPSHHLKMKSETLSQEVELEDLLVYDGQLDTSSNYTGFVEVVVMGVGNTLLPAYSSYFGALNPGPHVLHAAESSQVLTVILQVLCALILVVLVLLAALCFLQRYTKQVAEAQGVEMTLTNTFRHLCRSFRGRHVLVSSNPPDMTPISKSDLTAAYVERHKDSDYGFQHEFELLPDRFPDRSTRHSEARENLYKNRYPDIKAYDQTRIHLSQIDSLVGSDYINANYVIGYKERKKFICAQGPMDNTVCDFWRMIWEQHLELILMLTNLEEYSKTKCAKYWPDDSEGEKYFGDFTVAHVEEKRYSDYIIRELKLCRACRNGKEMEQRRIVQYHFLVWKDFMAPEHPAGILKFIKRVNEAYSLEKGPILVHCSAGVGRTGTLVALDSLLQQLSEEGQVSIFNTVCDLRHQRNFLVQSLKQYIFIYRALMESALFGNTEIKVSELKLYIDKLKKRENGRERCKMEDDFEKIKRVVEANKSCSVGDGEENKPKNRCDLVIPYDRNRVILTPIPGREHSTYINASFIEGYDNSESFIITQDPLESTIEDFWRMVSEQNITTLVMLSDLGDGAKKCLRYWPDDEASYNHIHVKYIQSDCCPYYTRRELNVTNKKTDENLLVTQFQYNGWPTVEGEVPEVTRGLIELVDQTQNHQESIEGSGPITVHCSCGSDRSSIFVALSILVQQLHTEKRVDIFTTTRKLHSQRQGMLQTFAQYEFLHRAIFNYADLHCLLGDEV</sequence>
<dbReference type="InterPro" id="IPR013151">
    <property type="entry name" value="Immunoglobulin_dom"/>
</dbReference>
<protein>
    <recommendedName>
        <fullName evidence="2">protein-tyrosine-phosphatase</fullName>
        <ecNumber evidence="2">3.1.3.48</ecNumber>
    </recommendedName>
</protein>
<organism evidence="18">
    <name type="scientific">Timema monikensis</name>
    <dbReference type="NCBI Taxonomy" id="170555"/>
    <lineage>
        <taxon>Eukaryota</taxon>
        <taxon>Metazoa</taxon>
        <taxon>Ecdysozoa</taxon>
        <taxon>Arthropoda</taxon>
        <taxon>Hexapoda</taxon>
        <taxon>Insecta</taxon>
        <taxon>Pterygota</taxon>
        <taxon>Neoptera</taxon>
        <taxon>Polyneoptera</taxon>
        <taxon>Phasmatodea</taxon>
        <taxon>Timematodea</taxon>
        <taxon>Timematoidea</taxon>
        <taxon>Timematidae</taxon>
        <taxon>Timema</taxon>
    </lineage>
</organism>
<evidence type="ECO:0000256" key="12">
    <source>
        <dbReference type="ARBA" id="ARBA00051722"/>
    </source>
</evidence>
<dbReference type="InterPro" id="IPR000387">
    <property type="entry name" value="Tyr_Pase_dom"/>
</dbReference>
<evidence type="ECO:0000256" key="5">
    <source>
        <dbReference type="ARBA" id="ARBA00022801"/>
    </source>
</evidence>
<dbReference type="PROSITE" id="PS50835">
    <property type="entry name" value="IG_LIKE"/>
    <property type="match status" value="2"/>
</dbReference>
<dbReference type="CDD" id="cd00063">
    <property type="entry name" value="FN3"/>
    <property type="match status" value="3"/>
</dbReference>
<dbReference type="SMART" id="SM00404">
    <property type="entry name" value="PTPc_motif"/>
    <property type="match status" value="2"/>
</dbReference>
<comment type="subcellular location">
    <subcellularLocation>
        <location evidence="1">Membrane</location>
        <topology evidence="1">Single-pass membrane protein</topology>
    </subcellularLocation>
</comment>
<proteinExistence type="predicted"/>
<dbReference type="InterPro" id="IPR003961">
    <property type="entry name" value="FN3_dom"/>
</dbReference>
<dbReference type="Pfam" id="PF13927">
    <property type="entry name" value="Ig_3"/>
    <property type="match status" value="1"/>
</dbReference>
<keyword evidence="11" id="KW-0393">Immunoglobulin domain</keyword>
<dbReference type="PRINTS" id="PR00700">
    <property type="entry name" value="PRTYPHPHTASE"/>
</dbReference>
<feature type="domain" description="Fibronectin type-III" evidence="17">
    <location>
        <begin position="334"/>
        <end position="426"/>
    </location>
</feature>
<evidence type="ECO:0000256" key="2">
    <source>
        <dbReference type="ARBA" id="ARBA00013064"/>
    </source>
</evidence>
<dbReference type="InterPro" id="IPR036116">
    <property type="entry name" value="FN3_sf"/>
</dbReference>
<evidence type="ECO:0000256" key="4">
    <source>
        <dbReference type="ARBA" id="ARBA00022729"/>
    </source>
</evidence>
<keyword evidence="7 13" id="KW-1133">Transmembrane helix</keyword>
<accession>A0A7R9HJJ3</accession>
<dbReference type="SMART" id="SM00409">
    <property type="entry name" value="IG"/>
    <property type="match status" value="2"/>
</dbReference>
<dbReference type="InterPro" id="IPR000242">
    <property type="entry name" value="PTP_cat"/>
</dbReference>
<evidence type="ECO:0000256" key="8">
    <source>
        <dbReference type="ARBA" id="ARBA00023136"/>
    </source>
</evidence>
<evidence type="ECO:0000259" key="16">
    <source>
        <dbReference type="PROSITE" id="PS50835"/>
    </source>
</evidence>
<evidence type="ECO:0000256" key="6">
    <source>
        <dbReference type="ARBA" id="ARBA00022912"/>
    </source>
</evidence>
<keyword evidence="5" id="KW-0378">Hydrolase</keyword>